<dbReference type="GO" id="GO:0005524">
    <property type="term" value="F:ATP binding"/>
    <property type="evidence" value="ECO:0007669"/>
    <property type="project" value="UniProtKB-KW"/>
</dbReference>
<geneLocation type="plasmid" evidence="9">
    <name>unnamed1</name>
</geneLocation>
<evidence type="ECO:0000256" key="3">
    <source>
        <dbReference type="ARBA" id="ARBA00022741"/>
    </source>
</evidence>
<evidence type="ECO:0000259" key="8">
    <source>
        <dbReference type="PROSITE" id="PS50893"/>
    </source>
</evidence>
<dbReference type="PROSITE" id="PS00211">
    <property type="entry name" value="ABC_TRANSPORTER_1"/>
    <property type="match status" value="1"/>
</dbReference>
<keyword evidence="6" id="KW-0406">Ion transport</keyword>
<keyword evidence="5" id="KW-0862">Zinc</keyword>
<organism evidence="9 10">
    <name type="scientific">Methylocystis parvus</name>
    <dbReference type="NCBI Taxonomy" id="134"/>
    <lineage>
        <taxon>Bacteria</taxon>
        <taxon>Pseudomonadati</taxon>
        <taxon>Pseudomonadota</taxon>
        <taxon>Alphaproteobacteria</taxon>
        <taxon>Hyphomicrobiales</taxon>
        <taxon>Methylocystaceae</taxon>
        <taxon>Methylocystis</taxon>
    </lineage>
</organism>
<reference evidence="9 10" key="1">
    <citation type="submission" date="2019-09" db="EMBL/GenBank/DDBJ databases">
        <title>Isolation and complete genome sequencing of Methylocystis species.</title>
        <authorList>
            <person name="Rumah B.L."/>
            <person name="Stead C.E."/>
            <person name="Stevens B.C."/>
            <person name="Minton N.P."/>
            <person name="Grosse-Honebrink A."/>
            <person name="Zhang Y."/>
        </authorList>
    </citation>
    <scope>NUCLEOTIDE SEQUENCE [LARGE SCALE GENOMIC DNA]</scope>
    <source>
        <strain evidence="9 10">BRCS2</strain>
        <plasmid evidence="9 10">unnamed1</plasmid>
    </source>
</reference>
<accession>A0A6B8MBU2</accession>
<keyword evidence="10" id="KW-1185">Reference proteome</keyword>
<dbReference type="PANTHER" id="PTHR42734:SF6">
    <property type="entry name" value="MOLYBDATE IMPORT ATP-BINDING PROTEIN MOLC"/>
    <property type="match status" value="1"/>
</dbReference>
<keyword evidence="9" id="KW-0614">Plasmid</keyword>
<keyword evidence="5" id="KW-0864">Zinc transport</keyword>
<comment type="similarity">
    <text evidence="1">Belongs to the ABC transporter superfamily.</text>
</comment>
<protein>
    <submittedName>
        <fullName evidence="9">ABC transporter ATP-binding protein</fullName>
    </submittedName>
</protein>
<keyword evidence="2" id="KW-0813">Transport</keyword>
<keyword evidence="3" id="KW-0547">Nucleotide-binding</keyword>
<evidence type="ECO:0000256" key="5">
    <source>
        <dbReference type="ARBA" id="ARBA00022906"/>
    </source>
</evidence>
<dbReference type="PANTHER" id="PTHR42734">
    <property type="entry name" value="METAL TRANSPORT SYSTEM ATP-BINDING PROTEIN TM_0124-RELATED"/>
    <property type="match status" value="1"/>
</dbReference>
<dbReference type="InterPro" id="IPR027417">
    <property type="entry name" value="P-loop_NTPase"/>
</dbReference>
<keyword evidence="4 9" id="KW-0067">ATP-binding</keyword>
<dbReference type="Pfam" id="PF00005">
    <property type="entry name" value="ABC_tran"/>
    <property type="match status" value="1"/>
</dbReference>
<evidence type="ECO:0000256" key="2">
    <source>
        <dbReference type="ARBA" id="ARBA00022448"/>
    </source>
</evidence>
<evidence type="ECO:0000256" key="1">
    <source>
        <dbReference type="ARBA" id="ARBA00005417"/>
    </source>
</evidence>
<evidence type="ECO:0000256" key="4">
    <source>
        <dbReference type="ARBA" id="ARBA00022840"/>
    </source>
</evidence>
<dbReference type="Proteomes" id="UP000422569">
    <property type="component" value="Plasmid unnamed1"/>
</dbReference>
<dbReference type="InterPro" id="IPR003593">
    <property type="entry name" value="AAA+_ATPase"/>
</dbReference>
<dbReference type="GO" id="GO:0006829">
    <property type="term" value="P:zinc ion transport"/>
    <property type="evidence" value="ECO:0007669"/>
    <property type="project" value="UniProtKB-KW"/>
</dbReference>
<dbReference type="InterPro" id="IPR050153">
    <property type="entry name" value="Metal_Ion_Import_ABC"/>
</dbReference>
<dbReference type="EMBL" id="CP044332">
    <property type="protein sequence ID" value="QGM99865.1"/>
    <property type="molecule type" value="Genomic_DNA"/>
</dbReference>
<dbReference type="Gene3D" id="3.40.50.300">
    <property type="entry name" value="P-loop containing nucleotide triphosphate hydrolases"/>
    <property type="match status" value="1"/>
</dbReference>
<dbReference type="RefSeq" id="WP_081495610.1">
    <property type="nucleotide sequence ID" value="NZ_CP044332.1"/>
</dbReference>
<feature type="region of interest" description="Disordered" evidence="7">
    <location>
        <begin position="253"/>
        <end position="272"/>
    </location>
</feature>
<name>A0A6B8MBU2_9HYPH</name>
<gene>
    <name evidence="9" type="ORF">F7D14_19860</name>
</gene>
<evidence type="ECO:0000313" key="9">
    <source>
        <dbReference type="EMBL" id="QGM99865.1"/>
    </source>
</evidence>
<dbReference type="GO" id="GO:0016887">
    <property type="term" value="F:ATP hydrolysis activity"/>
    <property type="evidence" value="ECO:0007669"/>
    <property type="project" value="InterPro"/>
</dbReference>
<dbReference type="PROSITE" id="PS50893">
    <property type="entry name" value="ABC_TRANSPORTER_2"/>
    <property type="match status" value="1"/>
</dbReference>
<evidence type="ECO:0000256" key="6">
    <source>
        <dbReference type="ARBA" id="ARBA00023065"/>
    </source>
</evidence>
<dbReference type="SUPFAM" id="SSF52540">
    <property type="entry name" value="P-loop containing nucleoside triphosphate hydrolases"/>
    <property type="match status" value="1"/>
</dbReference>
<evidence type="ECO:0000256" key="7">
    <source>
        <dbReference type="SAM" id="MobiDB-lite"/>
    </source>
</evidence>
<dbReference type="KEGG" id="mpar:F7D14_19860"/>
<proteinExistence type="inferred from homology"/>
<evidence type="ECO:0000313" key="10">
    <source>
        <dbReference type="Proteomes" id="UP000422569"/>
    </source>
</evidence>
<dbReference type="InterPro" id="IPR003439">
    <property type="entry name" value="ABC_transporter-like_ATP-bd"/>
</dbReference>
<sequence length="272" mass="29629">MSEPAISFVDLGFYYRPGHFVLRHLDAVVPRGTVFTILGPNGRGKTTLLHLLIGALTPREGALKVTGRVAFVPQLFQVSFDYTALDMALMGRARRIGLFSQPTKEDEAAALAALNRLGVADLADRPFHELSGGQRQLVIFARALVAEAEILVLDEPTSALDLENQSLVLDHIRAFAREDGLTVAMTTHHPHHALAVSDIALLMRGEGDYVTGSADEILSEDNLTSLYGVPLKRISYEHEGARQETIAPVMIAPRPRQGRPGDIPEKIGGTIR</sequence>
<dbReference type="SMART" id="SM00382">
    <property type="entry name" value="AAA"/>
    <property type="match status" value="1"/>
</dbReference>
<feature type="domain" description="ABC transporter" evidence="8">
    <location>
        <begin position="6"/>
        <end position="230"/>
    </location>
</feature>
<dbReference type="InterPro" id="IPR017871">
    <property type="entry name" value="ABC_transporter-like_CS"/>
</dbReference>
<dbReference type="AlphaFoldDB" id="A0A6B8MBU2"/>